<protein>
    <recommendedName>
        <fullName evidence="1">2EXR domain-containing protein</fullName>
    </recommendedName>
</protein>
<dbReference type="PANTHER" id="PTHR35910:SF6">
    <property type="entry name" value="2EXR DOMAIN-CONTAINING PROTEIN"/>
    <property type="match status" value="1"/>
</dbReference>
<dbReference type="InterPro" id="IPR045518">
    <property type="entry name" value="2EXR"/>
</dbReference>
<sequence length="341" mass="38734">MATVNFKATKKPLNGSQTTGIFVLPPEIRDKIWKFSLPDDGKIIQARSHRCLKHDPKVNMKYCIITFSLIQQQNKSRKVPVVLQVCAESRAILPFLYGDQPGASRVWWNPAIDKIFLGSDFNPSCLQGREGLCALFRLVVVDISFGAFFFIKLSLQSDMQTVLAQTAARGQLSELIKKLPNMETLSMAPPIRIFVNTRRGIQRRDNTYVSKQDRLRSDLKKLIELASSSNPAAVFHAIKSMNAWMGSRKPAVVRDMKNLEVVPFGPVASWVFPEPGLRLAQNTALQMQHSPSQYYRVCALLVTHNARNWISYDENFSSQRERILNCRHEFTSMIKMAEMLS</sequence>
<evidence type="ECO:0000313" key="3">
    <source>
        <dbReference type="Proteomes" id="UP000284375"/>
    </source>
</evidence>
<accession>A0A423VFC1</accession>
<evidence type="ECO:0000313" key="2">
    <source>
        <dbReference type="EMBL" id="ROV89550.1"/>
    </source>
</evidence>
<dbReference type="Pfam" id="PF20150">
    <property type="entry name" value="2EXR"/>
    <property type="match status" value="1"/>
</dbReference>
<comment type="caution">
    <text evidence="2">The sequence shown here is derived from an EMBL/GenBank/DDBJ whole genome shotgun (WGS) entry which is preliminary data.</text>
</comment>
<gene>
    <name evidence="2" type="ORF">VSDG_08534</name>
</gene>
<evidence type="ECO:0000259" key="1">
    <source>
        <dbReference type="Pfam" id="PF20150"/>
    </source>
</evidence>
<name>A0A423VFC1_CYTCH</name>
<proteinExistence type="predicted"/>
<dbReference type="PANTHER" id="PTHR35910">
    <property type="entry name" value="2EXR DOMAIN-CONTAINING PROTEIN"/>
    <property type="match status" value="1"/>
</dbReference>
<dbReference type="AlphaFoldDB" id="A0A423VFC1"/>
<dbReference type="OrthoDB" id="3561261at2759"/>
<reference evidence="2 3" key="1">
    <citation type="submission" date="2015-09" db="EMBL/GenBank/DDBJ databases">
        <title>Host preference determinants of Valsa canker pathogens revealed by comparative genomics.</title>
        <authorList>
            <person name="Yin Z."/>
            <person name="Huang L."/>
        </authorList>
    </citation>
    <scope>NUCLEOTIDE SEQUENCE [LARGE SCALE GENOMIC DNA]</scope>
    <source>
        <strain evidence="2 3">YSFL</strain>
    </source>
</reference>
<dbReference type="EMBL" id="LJZO01000057">
    <property type="protein sequence ID" value="ROV89550.1"/>
    <property type="molecule type" value="Genomic_DNA"/>
</dbReference>
<feature type="domain" description="2EXR" evidence="1">
    <location>
        <begin position="24"/>
        <end position="114"/>
    </location>
</feature>
<keyword evidence="3" id="KW-1185">Reference proteome</keyword>
<organism evidence="2 3">
    <name type="scientific">Cytospora chrysosperma</name>
    <name type="common">Cytospora canker fungus</name>
    <name type="synonym">Sphaeria chrysosperma</name>
    <dbReference type="NCBI Taxonomy" id="252740"/>
    <lineage>
        <taxon>Eukaryota</taxon>
        <taxon>Fungi</taxon>
        <taxon>Dikarya</taxon>
        <taxon>Ascomycota</taxon>
        <taxon>Pezizomycotina</taxon>
        <taxon>Sordariomycetes</taxon>
        <taxon>Sordariomycetidae</taxon>
        <taxon>Diaporthales</taxon>
        <taxon>Cytosporaceae</taxon>
        <taxon>Cytospora</taxon>
    </lineage>
</organism>
<dbReference type="Proteomes" id="UP000284375">
    <property type="component" value="Unassembled WGS sequence"/>
</dbReference>